<reference evidence="3 4" key="1">
    <citation type="submission" date="2019-06" db="EMBL/GenBank/DDBJ databases">
        <title>Sequencing the genomes of 1000 actinobacteria strains.</title>
        <authorList>
            <person name="Klenk H.-P."/>
        </authorList>
    </citation>
    <scope>NUCLEOTIDE SEQUENCE [LARGE SCALE GENOMIC DNA]</scope>
    <source>
        <strain evidence="3 4">DSM 25218</strain>
    </source>
</reference>
<feature type="compositionally biased region" description="Pro residues" evidence="1">
    <location>
        <begin position="14"/>
        <end position="24"/>
    </location>
</feature>
<dbReference type="EMBL" id="VFOV01000001">
    <property type="protein sequence ID" value="TQL70186.1"/>
    <property type="molecule type" value="Genomic_DNA"/>
</dbReference>
<organism evidence="3 4">
    <name type="scientific">Nocardioides albertanoniae</name>
    <dbReference type="NCBI Taxonomy" id="1175486"/>
    <lineage>
        <taxon>Bacteria</taxon>
        <taxon>Bacillati</taxon>
        <taxon>Actinomycetota</taxon>
        <taxon>Actinomycetes</taxon>
        <taxon>Propionibacteriales</taxon>
        <taxon>Nocardioidaceae</taxon>
        <taxon>Nocardioides</taxon>
    </lineage>
</organism>
<keyword evidence="4" id="KW-1185">Reference proteome</keyword>
<dbReference type="RefSeq" id="WP_141781977.1">
    <property type="nucleotide sequence ID" value="NZ_VFOV01000001.1"/>
</dbReference>
<dbReference type="Gene3D" id="3.90.1580.10">
    <property type="entry name" value="paralog of FGE (formylglycine-generating enzyme)"/>
    <property type="match status" value="1"/>
</dbReference>
<dbReference type="Proteomes" id="UP000320209">
    <property type="component" value="Unassembled WGS sequence"/>
</dbReference>
<dbReference type="OrthoDB" id="9768004at2"/>
<dbReference type="PANTHER" id="PTHR23150">
    <property type="entry name" value="SULFATASE MODIFYING FACTOR 1, 2"/>
    <property type="match status" value="1"/>
</dbReference>
<dbReference type="Pfam" id="PF03781">
    <property type="entry name" value="FGE-sulfatase"/>
    <property type="match status" value="1"/>
</dbReference>
<comment type="caution">
    <text evidence="3">The sequence shown here is derived from an EMBL/GenBank/DDBJ whole genome shotgun (WGS) entry which is preliminary data.</text>
</comment>
<evidence type="ECO:0000313" key="4">
    <source>
        <dbReference type="Proteomes" id="UP000320209"/>
    </source>
</evidence>
<evidence type="ECO:0000256" key="1">
    <source>
        <dbReference type="SAM" id="MobiDB-lite"/>
    </source>
</evidence>
<dbReference type="PANTHER" id="PTHR23150:SF19">
    <property type="entry name" value="FORMYLGLYCINE-GENERATING ENZYME"/>
    <property type="match status" value="1"/>
</dbReference>
<proteinExistence type="predicted"/>
<evidence type="ECO:0000259" key="2">
    <source>
        <dbReference type="Pfam" id="PF03781"/>
    </source>
</evidence>
<dbReference type="AlphaFoldDB" id="A0A543ACG0"/>
<dbReference type="SUPFAM" id="SSF56436">
    <property type="entry name" value="C-type lectin-like"/>
    <property type="match status" value="1"/>
</dbReference>
<dbReference type="InterPro" id="IPR005532">
    <property type="entry name" value="SUMF_dom"/>
</dbReference>
<gene>
    <name evidence="3" type="ORF">FB381_4115</name>
</gene>
<feature type="domain" description="Sulfatase-modifying factor enzyme-like" evidence="2">
    <location>
        <begin position="31"/>
        <end position="318"/>
    </location>
</feature>
<protein>
    <submittedName>
        <fullName evidence="3">Formylglycine-generating enzyme required for sulfatase activity</fullName>
    </submittedName>
</protein>
<feature type="region of interest" description="Disordered" evidence="1">
    <location>
        <begin position="1"/>
        <end position="37"/>
    </location>
</feature>
<name>A0A543ACG0_9ACTN</name>
<evidence type="ECO:0000313" key="3">
    <source>
        <dbReference type="EMBL" id="TQL70186.1"/>
    </source>
</evidence>
<accession>A0A543ACG0</accession>
<dbReference type="InterPro" id="IPR016187">
    <property type="entry name" value="CTDL_fold"/>
</dbReference>
<dbReference type="InterPro" id="IPR042095">
    <property type="entry name" value="SUMF_sf"/>
</dbReference>
<sequence length="324" mass="35009">MPSDLTFGATRGPSPDPSQRPPALPRKRRRTLVDLPGGTYAAGDSFGEGYQGDGEGPVHQVALPAFRLDATSVTNEEFARFVKATGHVTTAEREGFSAVFHLAFDGSPRDILGRSPEAPWWLGVRGASWRTPEGAGSNVGRRGNHPVVHVSYDDALAYCAWAGTRLPTEAEWEYAARGGRAGSRFPWGDDLEQDGTHHANVWQGDFPDTNTADDGFVTTAPVRAYDPNGFGLHQMIGNVWEWCADWFSPTYYADLVSGSDGAADRPTDDPRGPAEGLTRVMRGGSYLCHESYCHRYRLSARSSSPTDSTAGNLGFRCAADQPAG</sequence>
<dbReference type="InterPro" id="IPR051043">
    <property type="entry name" value="Sulfatase_Mod_Factor_Kinase"/>
</dbReference>
<dbReference type="GO" id="GO:0120147">
    <property type="term" value="F:formylglycine-generating oxidase activity"/>
    <property type="evidence" value="ECO:0007669"/>
    <property type="project" value="TreeGrafter"/>
</dbReference>